<dbReference type="GO" id="GO:0004519">
    <property type="term" value="F:endonuclease activity"/>
    <property type="evidence" value="ECO:0007669"/>
    <property type="project" value="UniProtKB-KW"/>
</dbReference>
<proteinExistence type="predicted"/>
<protein>
    <recommendedName>
        <fullName evidence="5">TNase-like domain-containing protein</fullName>
    </recommendedName>
</protein>
<dbReference type="EMBL" id="PCTD01000163">
    <property type="protein sequence ID" value="PIP64240.1"/>
    <property type="molecule type" value="Genomic_DNA"/>
</dbReference>
<feature type="domain" description="TNase-like" evidence="5">
    <location>
        <begin position="38"/>
        <end position="159"/>
    </location>
</feature>
<keyword evidence="4" id="KW-1133">Transmembrane helix</keyword>
<name>A0A2H0C4F6_9BACT</name>
<dbReference type="GO" id="GO:0016787">
    <property type="term" value="F:hydrolase activity"/>
    <property type="evidence" value="ECO:0007669"/>
    <property type="project" value="UniProtKB-KW"/>
</dbReference>
<dbReference type="InterPro" id="IPR016071">
    <property type="entry name" value="Staphylococal_nuclease_OB-fold"/>
</dbReference>
<evidence type="ECO:0000313" key="6">
    <source>
        <dbReference type="EMBL" id="PIP64240.1"/>
    </source>
</evidence>
<gene>
    <name evidence="6" type="ORF">COW96_03635</name>
</gene>
<evidence type="ECO:0000256" key="4">
    <source>
        <dbReference type="SAM" id="Phobius"/>
    </source>
</evidence>
<sequence>MLRKIGIFLLGIIGFVSIVLNVYFFKTKSPSPLSSDKNLQNLKVTRVIDGDTFDAENGERYRLYEIDAPEYPKGCLGEDAKTRLENLILNKTISIKSFHRDNFGRILILVYSNNLFINEILVEEGYAVFSKDKTLTETSLTIEKAQEKARLTQRGVWSDLCLTKKDNCLIKGNYRSANNARIYHMPDCYNYDKITIKPGTSDRWFCTEQEAKMAGFRKSLDCPKL</sequence>
<dbReference type="Pfam" id="PF00565">
    <property type="entry name" value="SNase"/>
    <property type="match status" value="1"/>
</dbReference>
<dbReference type="PROSITE" id="PS50830">
    <property type="entry name" value="TNASE_3"/>
    <property type="match status" value="1"/>
</dbReference>
<keyword evidence="4" id="KW-0472">Membrane</keyword>
<evidence type="ECO:0000259" key="5">
    <source>
        <dbReference type="PROSITE" id="PS50830"/>
    </source>
</evidence>
<evidence type="ECO:0000256" key="2">
    <source>
        <dbReference type="ARBA" id="ARBA00022759"/>
    </source>
</evidence>
<dbReference type="SUPFAM" id="SSF50199">
    <property type="entry name" value="Staphylococcal nuclease"/>
    <property type="match status" value="1"/>
</dbReference>
<keyword evidence="3" id="KW-0378">Hydrolase</keyword>
<accession>A0A2H0C4F6</accession>
<comment type="caution">
    <text evidence="6">The sequence shown here is derived from an EMBL/GenBank/DDBJ whole genome shotgun (WGS) entry which is preliminary data.</text>
</comment>
<evidence type="ECO:0000256" key="1">
    <source>
        <dbReference type="ARBA" id="ARBA00022722"/>
    </source>
</evidence>
<feature type="transmembrane region" description="Helical" evidence="4">
    <location>
        <begin position="7"/>
        <end position="25"/>
    </location>
</feature>
<dbReference type="Gene3D" id="2.40.50.90">
    <property type="match status" value="1"/>
</dbReference>
<evidence type="ECO:0000313" key="7">
    <source>
        <dbReference type="Proteomes" id="UP000230802"/>
    </source>
</evidence>
<dbReference type="PANTHER" id="PTHR12302">
    <property type="entry name" value="EBNA2 BINDING PROTEIN P100"/>
    <property type="match status" value="1"/>
</dbReference>
<organism evidence="6 7">
    <name type="scientific">Candidatus Roizmanbacteria bacterium CG22_combo_CG10-13_8_21_14_all_33_16</name>
    <dbReference type="NCBI Taxonomy" id="1974859"/>
    <lineage>
        <taxon>Bacteria</taxon>
        <taxon>Candidatus Roizmaniibacteriota</taxon>
    </lineage>
</organism>
<dbReference type="InterPro" id="IPR035437">
    <property type="entry name" value="SNase_OB-fold_sf"/>
</dbReference>
<dbReference type="SMART" id="SM00318">
    <property type="entry name" value="SNc"/>
    <property type="match status" value="1"/>
</dbReference>
<dbReference type="Proteomes" id="UP000230802">
    <property type="component" value="Unassembled WGS sequence"/>
</dbReference>
<keyword evidence="4" id="KW-0812">Transmembrane</keyword>
<dbReference type="PANTHER" id="PTHR12302:SF3">
    <property type="entry name" value="SERINE_THREONINE-PROTEIN KINASE 31"/>
    <property type="match status" value="1"/>
</dbReference>
<keyword evidence="1" id="KW-0540">Nuclease</keyword>
<dbReference type="AlphaFoldDB" id="A0A2H0C4F6"/>
<keyword evidence="2" id="KW-0255">Endonuclease</keyword>
<reference evidence="6 7" key="1">
    <citation type="submission" date="2017-09" db="EMBL/GenBank/DDBJ databases">
        <title>Depth-based differentiation of microbial function through sediment-hosted aquifers and enrichment of novel symbionts in the deep terrestrial subsurface.</title>
        <authorList>
            <person name="Probst A.J."/>
            <person name="Ladd B."/>
            <person name="Jarett J.K."/>
            <person name="Geller-Mcgrath D.E."/>
            <person name="Sieber C.M."/>
            <person name="Emerson J.B."/>
            <person name="Anantharaman K."/>
            <person name="Thomas B.C."/>
            <person name="Malmstrom R."/>
            <person name="Stieglmeier M."/>
            <person name="Klingl A."/>
            <person name="Woyke T."/>
            <person name="Ryan C.M."/>
            <person name="Banfield J.F."/>
        </authorList>
    </citation>
    <scope>NUCLEOTIDE SEQUENCE [LARGE SCALE GENOMIC DNA]</scope>
    <source>
        <strain evidence="6">CG22_combo_CG10-13_8_21_14_all_33_16</strain>
    </source>
</reference>
<evidence type="ECO:0000256" key="3">
    <source>
        <dbReference type="ARBA" id="ARBA00022801"/>
    </source>
</evidence>